<evidence type="ECO:0000313" key="6">
    <source>
        <dbReference type="Proteomes" id="UP000295431"/>
    </source>
</evidence>
<dbReference type="RefSeq" id="WP_131943449.1">
    <property type="nucleotide sequence ID" value="NZ_BAAAMX010000012.1"/>
</dbReference>
<dbReference type="GO" id="GO:0009734">
    <property type="term" value="P:auxin-activated signaling pathway"/>
    <property type="evidence" value="ECO:0007669"/>
    <property type="project" value="UniProtKB-KW"/>
</dbReference>
<dbReference type="Gene3D" id="2.60.120.10">
    <property type="entry name" value="Jelly Rolls"/>
    <property type="match status" value="1"/>
</dbReference>
<reference evidence="5 6" key="1">
    <citation type="submission" date="2019-03" db="EMBL/GenBank/DDBJ databases">
        <title>Draft genome sequences of novel Actinobacteria.</title>
        <authorList>
            <person name="Sahin N."/>
            <person name="Ay H."/>
            <person name="Saygin H."/>
        </authorList>
    </citation>
    <scope>NUCLEOTIDE SEQUENCE [LARGE SCALE GENOMIC DNA]</scope>
    <source>
        <strain evidence="5 6">DSM 45347</strain>
    </source>
</reference>
<evidence type="ECO:0000313" key="5">
    <source>
        <dbReference type="EMBL" id="TDC09391.1"/>
    </source>
</evidence>
<sequence>MSNISAAVGSHLVYEDSRVRVWTLELAPGEETPVHQHACDYVYVVISGGSTETRYADGSRDPRTDHVGESFNHPAGQPHSLLNSGTARYRNIIVELLETGEQGE</sequence>
<evidence type="ECO:0000256" key="3">
    <source>
        <dbReference type="ARBA" id="ARBA00023294"/>
    </source>
</evidence>
<feature type="region of interest" description="Disordered" evidence="4">
    <location>
        <begin position="53"/>
        <end position="83"/>
    </location>
</feature>
<dbReference type="GO" id="GO:0010011">
    <property type="term" value="F:auxin binding"/>
    <property type="evidence" value="ECO:0007669"/>
    <property type="project" value="InterPro"/>
</dbReference>
<dbReference type="Pfam" id="PF02041">
    <property type="entry name" value="Auxin_BP"/>
    <property type="match status" value="1"/>
</dbReference>
<name>A0A4R4NJ93_9ACTN</name>
<dbReference type="InterPro" id="IPR014710">
    <property type="entry name" value="RmlC-like_jellyroll"/>
</dbReference>
<feature type="compositionally biased region" description="Basic and acidic residues" evidence="4">
    <location>
        <begin position="54"/>
        <end position="68"/>
    </location>
</feature>
<gene>
    <name evidence="5" type="ORF">E1284_29590</name>
</gene>
<dbReference type="InterPro" id="IPR000526">
    <property type="entry name" value="Auxin-bd"/>
</dbReference>
<proteinExistence type="predicted"/>
<dbReference type="OrthoDB" id="7060081at2"/>
<comment type="caution">
    <text evidence="5">The sequence shown here is derived from an EMBL/GenBank/DDBJ whole genome shotgun (WGS) entry which is preliminary data.</text>
</comment>
<keyword evidence="2" id="KW-0675">Receptor</keyword>
<organism evidence="5 6">
    <name type="scientific">Actinomadura bangladeshensis</name>
    <dbReference type="NCBI Taxonomy" id="453573"/>
    <lineage>
        <taxon>Bacteria</taxon>
        <taxon>Bacillati</taxon>
        <taxon>Actinomycetota</taxon>
        <taxon>Actinomycetes</taxon>
        <taxon>Streptosporangiales</taxon>
        <taxon>Thermomonosporaceae</taxon>
        <taxon>Actinomadura</taxon>
    </lineage>
</organism>
<dbReference type="AlphaFoldDB" id="A0A4R4NJ93"/>
<accession>A0A4R4NJ93</accession>
<comment type="subcellular location">
    <subcellularLocation>
        <location evidence="1">Endoplasmic reticulum lumen</location>
    </subcellularLocation>
</comment>
<keyword evidence="6" id="KW-1185">Reference proteome</keyword>
<dbReference type="EMBL" id="SMJW01000197">
    <property type="protein sequence ID" value="TDC09391.1"/>
    <property type="molecule type" value="Genomic_DNA"/>
</dbReference>
<evidence type="ECO:0000256" key="4">
    <source>
        <dbReference type="SAM" id="MobiDB-lite"/>
    </source>
</evidence>
<evidence type="ECO:0000256" key="2">
    <source>
        <dbReference type="ARBA" id="ARBA00023170"/>
    </source>
</evidence>
<dbReference type="SUPFAM" id="SSF51182">
    <property type="entry name" value="RmlC-like cupins"/>
    <property type="match status" value="1"/>
</dbReference>
<keyword evidence="3" id="KW-0927">Auxin signaling pathway</keyword>
<protein>
    <recommendedName>
        <fullName evidence="7">Cupin domain-containing protein</fullName>
    </recommendedName>
</protein>
<dbReference type="Proteomes" id="UP000295431">
    <property type="component" value="Unassembled WGS sequence"/>
</dbReference>
<evidence type="ECO:0000256" key="1">
    <source>
        <dbReference type="ARBA" id="ARBA00004319"/>
    </source>
</evidence>
<dbReference type="InterPro" id="IPR011051">
    <property type="entry name" value="RmlC_Cupin_sf"/>
</dbReference>
<evidence type="ECO:0008006" key="7">
    <source>
        <dbReference type="Google" id="ProtNLM"/>
    </source>
</evidence>